<dbReference type="InterPro" id="IPR018114">
    <property type="entry name" value="TRYPSIN_HIS"/>
</dbReference>
<dbReference type="InterPro" id="IPR009003">
    <property type="entry name" value="Peptidase_S1_PA"/>
</dbReference>
<dbReference type="PROSITE" id="PS00135">
    <property type="entry name" value="TRYPSIN_SER"/>
    <property type="match status" value="1"/>
</dbReference>
<organism evidence="4 5">
    <name type="scientific">Corynebacterium glaucum</name>
    <dbReference type="NCBI Taxonomy" id="187491"/>
    <lineage>
        <taxon>Bacteria</taxon>
        <taxon>Bacillati</taxon>
        <taxon>Actinomycetota</taxon>
        <taxon>Actinomycetes</taxon>
        <taxon>Mycobacteriales</taxon>
        <taxon>Corynebacteriaceae</taxon>
        <taxon>Corynebacterium</taxon>
    </lineage>
</organism>
<keyword evidence="2" id="KW-0472">Membrane</keyword>
<dbReference type="Proteomes" id="UP000217209">
    <property type="component" value="Chromosome"/>
</dbReference>
<dbReference type="KEGG" id="cgv:CGLAU_08745"/>
<keyword evidence="2" id="KW-1133">Transmembrane helix</keyword>
<proteinExistence type="predicted"/>
<dbReference type="PROSITE" id="PS00134">
    <property type="entry name" value="TRYPSIN_HIS"/>
    <property type="match status" value="1"/>
</dbReference>
<dbReference type="GO" id="GO:0006508">
    <property type="term" value="P:proteolysis"/>
    <property type="evidence" value="ECO:0007669"/>
    <property type="project" value="InterPro"/>
</dbReference>
<dbReference type="InterPro" id="IPR001254">
    <property type="entry name" value="Trypsin_dom"/>
</dbReference>
<evidence type="ECO:0000256" key="1">
    <source>
        <dbReference type="SAM" id="MobiDB-lite"/>
    </source>
</evidence>
<feature type="region of interest" description="Disordered" evidence="1">
    <location>
        <begin position="1"/>
        <end position="30"/>
    </location>
</feature>
<dbReference type="SUPFAM" id="SSF50494">
    <property type="entry name" value="Trypsin-like serine proteases"/>
    <property type="match status" value="1"/>
</dbReference>
<gene>
    <name evidence="4" type="ORF">CGLAU_08745</name>
</gene>
<evidence type="ECO:0000313" key="4">
    <source>
        <dbReference type="EMBL" id="AQQ15704.1"/>
    </source>
</evidence>
<dbReference type="GO" id="GO:0004252">
    <property type="term" value="F:serine-type endopeptidase activity"/>
    <property type="evidence" value="ECO:0007669"/>
    <property type="project" value="InterPro"/>
</dbReference>
<dbReference type="Gene3D" id="2.40.10.10">
    <property type="entry name" value="Trypsin-like serine proteases"/>
    <property type="match status" value="2"/>
</dbReference>
<feature type="domain" description="Peptidase S1" evidence="3">
    <location>
        <begin position="143"/>
        <end position="307"/>
    </location>
</feature>
<dbReference type="AlphaFoldDB" id="A0A1Q2HXZ4"/>
<dbReference type="RefSeq" id="WP_232507091.1">
    <property type="nucleotide sequence ID" value="NZ_CP019688.1"/>
</dbReference>
<name>A0A1Q2HXZ4_9CORY</name>
<reference evidence="4 5" key="1">
    <citation type="submission" date="2016-12" db="EMBL/GenBank/DDBJ databases">
        <authorList>
            <person name="Song W.-J."/>
            <person name="Kurnit D.M."/>
        </authorList>
    </citation>
    <scope>NUCLEOTIDE SEQUENCE [LARGE SCALE GENOMIC DNA]</scope>
    <source>
        <strain evidence="4 5">DSM 30827</strain>
    </source>
</reference>
<feature type="compositionally biased region" description="Basic and acidic residues" evidence="1">
    <location>
        <begin position="74"/>
        <end position="83"/>
    </location>
</feature>
<accession>A0A1Q2HXZ4</accession>
<keyword evidence="2" id="KW-0812">Transmembrane</keyword>
<evidence type="ECO:0000313" key="5">
    <source>
        <dbReference type="Proteomes" id="UP000217209"/>
    </source>
</evidence>
<sequence>MPEQDYPGTFRDRDQQRAPAHAAPHDTPAHAAHAAHAAPRNSAGWTFAVIAVALLVAAVVFVGLQTSKIPTGTVEDRQAREEVQTPPEELAPAADGESGEGQPFELINQILVPEFAVWAPGTKIQSTDHYPQAGVTFTAQSCTVAFSFSDAHGRNFAVTAGHCGKEGDLVFPTNAVYATDYAQEAGRFIYSDLYSPGSEGVDVGIIEITDPNRYMEVVGDPIPTGIGEQLPPIEQVCKTGGTTGYTCGYFVETQRVQIVDTDVDDERPTFGDIAAVCAASGDSGGPVFTQVNGRAVVIGVVSGTEAGRTGEECWEGMENPKMMSYSNVEQLMSVVTKVVPEPAFTTQTW</sequence>
<evidence type="ECO:0000259" key="3">
    <source>
        <dbReference type="Pfam" id="PF00089"/>
    </source>
</evidence>
<keyword evidence="5" id="KW-1185">Reference proteome</keyword>
<feature type="transmembrane region" description="Helical" evidence="2">
    <location>
        <begin position="43"/>
        <end position="64"/>
    </location>
</feature>
<dbReference type="InterPro" id="IPR043504">
    <property type="entry name" value="Peptidase_S1_PA_chymotrypsin"/>
</dbReference>
<protein>
    <submittedName>
        <fullName evidence="4">Trypsin</fullName>
    </submittedName>
</protein>
<evidence type="ECO:0000256" key="2">
    <source>
        <dbReference type="SAM" id="Phobius"/>
    </source>
</evidence>
<dbReference type="Pfam" id="PF00089">
    <property type="entry name" value="Trypsin"/>
    <property type="match status" value="1"/>
</dbReference>
<feature type="region of interest" description="Disordered" evidence="1">
    <location>
        <begin position="73"/>
        <end position="100"/>
    </location>
</feature>
<dbReference type="EMBL" id="CP019688">
    <property type="protein sequence ID" value="AQQ15704.1"/>
    <property type="molecule type" value="Genomic_DNA"/>
</dbReference>
<dbReference type="InterPro" id="IPR033116">
    <property type="entry name" value="TRYPSIN_SER"/>
</dbReference>